<comment type="caution">
    <text evidence="2">The sequence shown here is derived from an EMBL/GenBank/DDBJ whole genome shotgun (WGS) entry which is preliminary data.</text>
</comment>
<dbReference type="Proteomes" id="UP000015453">
    <property type="component" value="Unassembled WGS sequence"/>
</dbReference>
<reference evidence="2 3" key="1">
    <citation type="journal article" date="2013" name="BMC Genomics">
        <title>The miniature genome of a carnivorous plant Genlisea aurea contains a low number of genes and short non-coding sequences.</title>
        <authorList>
            <person name="Leushkin E.V."/>
            <person name="Sutormin R.A."/>
            <person name="Nabieva E.R."/>
            <person name="Penin A.A."/>
            <person name="Kondrashov A.S."/>
            <person name="Logacheva M.D."/>
        </authorList>
    </citation>
    <scope>NUCLEOTIDE SEQUENCE [LARGE SCALE GENOMIC DNA]</scope>
</reference>
<dbReference type="PANTHER" id="PTHR33133">
    <property type="entry name" value="OS08G0107100 PROTEIN-RELATED"/>
    <property type="match status" value="1"/>
</dbReference>
<keyword evidence="1" id="KW-0812">Transmembrane</keyword>
<accession>S8BX29</accession>
<proteinExistence type="predicted"/>
<dbReference type="AlphaFoldDB" id="S8BX29"/>
<evidence type="ECO:0000313" key="2">
    <source>
        <dbReference type="EMBL" id="EPS59180.1"/>
    </source>
</evidence>
<organism evidence="2 3">
    <name type="scientific">Genlisea aurea</name>
    <dbReference type="NCBI Taxonomy" id="192259"/>
    <lineage>
        <taxon>Eukaryota</taxon>
        <taxon>Viridiplantae</taxon>
        <taxon>Streptophyta</taxon>
        <taxon>Embryophyta</taxon>
        <taxon>Tracheophyta</taxon>
        <taxon>Spermatophyta</taxon>
        <taxon>Magnoliopsida</taxon>
        <taxon>eudicotyledons</taxon>
        <taxon>Gunneridae</taxon>
        <taxon>Pentapetalae</taxon>
        <taxon>asterids</taxon>
        <taxon>lamiids</taxon>
        <taxon>Lamiales</taxon>
        <taxon>Lentibulariaceae</taxon>
        <taxon>Genlisea</taxon>
    </lineage>
</organism>
<evidence type="ECO:0000256" key="1">
    <source>
        <dbReference type="SAM" id="Phobius"/>
    </source>
</evidence>
<feature type="non-terminal residue" evidence="2">
    <location>
        <position position="141"/>
    </location>
</feature>
<keyword evidence="3" id="KW-1185">Reference proteome</keyword>
<keyword evidence="1" id="KW-0472">Membrane</keyword>
<dbReference type="PANTHER" id="PTHR33133:SF5">
    <property type="entry name" value="OS08G0107100 PROTEIN"/>
    <property type="match status" value="1"/>
</dbReference>
<gene>
    <name evidence="2" type="ORF">M569_15630</name>
</gene>
<evidence type="ECO:0000313" key="3">
    <source>
        <dbReference type="Proteomes" id="UP000015453"/>
    </source>
</evidence>
<keyword evidence="1" id="KW-1133">Transmembrane helix</keyword>
<feature type="transmembrane region" description="Helical" evidence="1">
    <location>
        <begin position="30"/>
        <end position="48"/>
    </location>
</feature>
<protein>
    <submittedName>
        <fullName evidence="2">Uncharacterized protein</fullName>
    </submittedName>
</protein>
<sequence>MDREQKKFQSLRFLGILNESYSIASSGRKIVSQIFGILIIPLAAIYQAQIQITDILFTRIKNEEYMLDAAAHEGTRFRERDSNLLASKWTAFVLFKIGYLVIFLLLALLSTSAVVYTIAYTGKEISFRKVMSVVPKVWKRL</sequence>
<dbReference type="EMBL" id="AUSU01008574">
    <property type="protein sequence ID" value="EPS59180.1"/>
    <property type="molecule type" value="Genomic_DNA"/>
</dbReference>
<name>S8BX29_9LAMI</name>
<feature type="transmembrane region" description="Helical" evidence="1">
    <location>
        <begin position="97"/>
        <end position="119"/>
    </location>
</feature>
<dbReference type="OrthoDB" id="1908649at2759"/>